<reference evidence="9" key="2">
    <citation type="submission" date="2015-06" db="UniProtKB">
        <authorList>
            <consortium name="EnsemblMetazoa"/>
        </authorList>
    </citation>
    <scope>IDENTIFICATION</scope>
</reference>
<protein>
    <recommendedName>
        <fullName evidence="3">Conserved oligomeric Golgi complex subunit 7</fullName>
    </recommendedName>
    <alternativeName>
        <fullName evidence="8">Component of oligomeric Golgi complex 7</fullName>
    </alternativeName>
</protein>
<evidence type="ECO:0000256" key="4">
    <source>
        <dbReference type="ARBA" id="ARBA00022448"/>
    </source>
</evidence>
<dbReference type="InterPro" id="IPR019335">
    <property type="entry name" value="COG7"/>
</dbReference>
<dbReference type="EnsemblMetazoa" id="MESCA004708-RA">
    <property type="protein sequence ID" value="MESCA004708-PA"/>
    <property type="gene ID" value="MESCA004708"/>
</dbReference>
<dbReference type="GO" id="GO:0000139">
    <property type="term" value="C:Golgi membrane"/>
    <property type="evidence" value="ECO:0007669"/>
    <property type="project" value="UniProtKB-SubCell"/>
</dbReference>
<evidence type="ECO:0000256" key="6">
    <source>
        <dbReference type="ARBA" id="ARBA00023034"/>
    </source>
</evidence>
<dbReference type="Pfam" id="PF10191">
    <property type="entry name" value="COG7"/>
    <property type="match status" value="1"/>
</dbReference>
<reference evidence="10" key="1">
    <citation type="submission" date="2013-02" db="EMBL/GenBank/DDBJ databases">
        <authorList>
            <person name="Hughes D."/>
        </authorList>
    </citation>
    <scope>NUCLEOTIDE SEQUENCE</scope>
    <source>
        <strain>Durham</strain>
        <strain evidence="10">NC isolate 2 -- Noor lab</strain>
    </source>
</reference>
<dbReference type="GO" id="GO:0006886">
    <property type="term" value="P:intracellular protein transport"/>
    <property type="evidence" value="ECO:0007669"/>
    <property type="project" value="InterPro"/>
</dbReference>
<evidence type="ECO:0000256" key="5">
    <source>
        <dbReference type="ARBA" id="ARBA00022927"/>
    </source>
</evidence>
<dbReference type="PANTHER" id="PTHR21443">
    <property type="entry name" value="CONSERVED OLIGOMERIC GOLGI COMPLEX COMPONENT 7"/>
    <property type="match status" value="1"/>
</dbReference>
<keyword evidence="6" id="KW-0333">Golgi apparatus</keyword>
<dbReference type="OMA" id="HEITINI"/>
<dbReference type="GO" id="GO:0007030">
    <property type="term" value="P:Golgi organization"/>
    <property type="evidence" value="ECO:0007669"/>
    <property type="project" value="TreeGrafter"/>
</dbReference>
<keyword evidence="5" id="KW-0653">Protein transport</keyword>
<dbReference type="EMBL" id="CAQQ02185531">
    <property type="status" value="NOT_ANNOTATED_CDS"/>
    <property type="molecule type" value="Genomic_DNA"/>
</dbReference>
<keyword evidence="10" id="KW-1185">Reference proteome</keyword>
<proteinExistence type="inferred from homology"/>
<keyword evidence="7" id="KW-0472">Membrane</keyword>
<dbReference type="PANTHER" id="PTHR21443:SF0">
    <property type="entry name" value="CONSERVED OLIGOMERIC GOLGI COMPLEX SUBUNIT 7"/>
    <property type="match status" value="1"/>
</dbReference>
<comment type="similarity">
    <text evidence="2">Belongs to the COG7 family.</text>
</comment>
<dbReference type="STRING" id="36166.T1GMD6"/>
<organism evidence="9 10">
    <name type="scientific">Megaselia scalaris</name>
    <name type="common">Humpbacked fly</name>
    <name type="synonym">Phora scalaris</name>
    <dbReference type="NCBI Taxonomy" id="36166"/>
    <lineage>
        <taxon>Eukaryota</taxon>
        <taxon>Metazoa</taxon>
        <taxon>Ecdysozoa</taxon>
        <taxon>Arthropoda</taxon>
        <taxon>Hexapoda</taxon>
        <taxon>Insecta</taxon>
        <taxon>Pterygota</taxon>
        <taxon>Neoptera</taxon>
        <taxon>Endopterygota</taxon>
        <taxon>Diptera</taxon>
        <taxon>Brachycera</taxon>
        <taxon>Muscomorpha</taxon>
        <taxon>Platypezoidea</taxon>
        <taxon>Phoridae</taxon>
        <taxon>Megaseliini</taxon>
        <taxon>Megaselia</taxon>
    </lineage>
</organism>
<keyword evidence="4" id="KW-0813">Transport</keyword>
<evidence type="ECO:0000256" key="3">
    <source>
        <dbReference type="ARBA" id="ARBA00020984"/>
    </source>
</evidence>
<evidence type="ECO:0000313" key="9">
    <source>
        <dbReference type="EnsemblMetazoa" id="MESCA004708-PA"/>
    </source>
</evidence>
<dbReference type="HOGENOM" id="CLU_697084_0_0_1"/>
<evidence type="ECO:0000256" key="2">
    <source>
        <dbReference type="ARBA" id="ARBA00005831"/>
    </source>
</evidence>
<accession>T1GMD6</accession>
<sequence length="322" mass="36219">MENANLKLFDYLNECLKRCSKVTNNFELAGLISPIESSINVYLKNYSTVIHRAHLSVGTKENWNLMQSCLSILQNLADIQKKVMQLSEEISEGILSVSSTSSDCGLFDIFMKGIKHSKLSTYEKKLQDHEDLETVLVIFPKIMEEIATNLIETHEITINILVTPIEEHLKQTTPSNPSGTTSVDLPAFSFAPQENITQIGQYLLTLPQHLEPLLLTPSKLLHTGLEMCNEKYSQNIPCSDVLLSLVVEQCCHMFQNRILQMKSLNPTESKQISVDIEYLKNIIEDLGLSTTLHLQQTLLLLQAPAESYLQVSSGCSPNWLLL</sequence>
<evidence type="ECO:0000256" key="1">
    <source>
        <dbReference type="ARBA" id="ARBA00004395"/>
    </source>
</evidence>
<dbReference type="GO" id="GO:0017119">
    <property type="term" value="C:Golgi transport complex"/>
    <property type="evidence" value="ECO:0007669"/>
    <property type="project" value="InterPro"/>
</dbReference>
<dbReference type="Proteomes" id="UP000015102">
    <property type="component" value="Unassembled WGS sequence"/>
</dbReference>
<evidence type="ECO:0000256" key="8">
    <source>
        <dbReference type="ARBA" id="ARBA00031345"/>
    </source>
</evidence>
<name>T1GMD6_MEGSC</name>
<comment type="subcellular location">
    <subcellularLocation>
        <location evidence="1">Golgi apparatus membrane</location>
        <topology evidence="1">Peripheral membrane protein</topology>
    </subcellularLocation>
</comment>
<evidence type="ECO:0000256" key="7">
    <source>
        <dbReference type="ARBA" id="ARBA00023136"/>
    </source>
</evidence>
<dbReference type="AlphaFoldDB" id="T1GMD6"/>
<evidence type="ECO:0000313" key="10">
    <source>
        <dbReference type="Proteomes" id="UP000015102"/>
    </source>
</evidence>
<dbReference type="GO" id="GO:0006890">
    <property type="term" value="P:retrograde vesicle-mediated transport, Golgi to endoplasmic reticulum"/>
    <property type="evidence" value="ECO:0007669"/>
    <property type="project" value="TreeGrafter"/>
</dbReference>